<dbReference type="EMBL" id="CP030843">
    <property type="protein sequence ID" value="AXC16234.1"/>
    <property type="molecule type" value="Genomic_DNA"/>
</dbReference>
<accession>A0A2Z5GBY6</accession>
<geneLocation type="plasmid" evidence="2">
    <name>pacpol4</name>
</geneLocation>
<evidence type="ECO:0000313" key="1">
    <source>
        <dbReference type="EMBL" id="AXC16234.1"/>
    </source>
</evidence>
<sequence length="38" mass="4348">MRDLRLRLRSSSAIFFLSIATFGQSVQVQQKDQASHPQ</sequence>
<reference evidence="1 2" key="1">
    <citation type="journal article" date="2018" name="Front. Microbiol.">
        <title>Hydrolytic Capabilities as a Key to Environmental Success: Chitinolytic and Cellulolytic Acidobacteria From Acidic Sub-arctic Soils and Boreal Peatlands.</title>
        <authorList>
            <person name="Belova S.E."/>
            <person name="Ravin N.V."/>
            <person name="Pankratov T.A."/>
            <person name="Rakitin A.L."/>
            <person name="Ivanova A.A."/>
            <person name="Beletsky A.V."/>
            <person name="Mardanov A.V."/>
            <person name="Sinninghe Damste J.S."/>
            <person name="Dedysh S.N."/>
        </authorList>
    </citation>
    <scope>NUCLEOTIDE SEQUENCE [LARGE SCALE GENOMIC DNA]</scope>
    <source>
        <strain evidence="1 2">SBC82</strain>
        <plasmid evidence="2">pacpol4</plasmid>
    </source>
</reference>
<name>A0A2Z5GBY6_9BACT</name>
<dbReference type="KEGG" id="abas:ACPOL_7034"/>
<dbReference type="AlphaFoldDB" id="A0A2Z5GBY6"/>
<proteinExistence type="predicted"/>
<evidence type="ECO:0000313" key="2">
    <source>
        <dbReference type="Proteomes" id="UP000253606"/>
    </source>
</evidence>
<dbReference type="Proteomes" id="UP000253606">
    <property type="component" value="Plasmid pACPOL4"/>
</dbReference>
<keyword evidence="2" id="KW-1185">Reference proteome</keyword>
<organism evidence="1 2">
    <name type="scientific">Acidisarcina polymorpha</name>
    <dbReference type="NCBI Taxonomy" id="2211140"/>
    <lineage>
        <taxon>Bacteria</taxon>
        <taxon>Pseudomonadati</taxon>
        <taxon>Acidobacteriota</taxon>
        <taxon>Terriglobia</taxon>
        <taxon>Terriglobales</taxon>
        <taxon>Acidobacteriaceae</taxon>
        <taxon>Acidisarcina</taxon>
    </lineage>
</organism>
<protein>
    <submittedName>
        <fullName evidence="1">Uncharacterized protein</fullName>
    </submittedName>
</protein>
<gene>
    <name evidence="1" type="ORF">ACPOL_7034</name>
</gene>
<keyword evidence="1" id="KW-0614">Plasmid</keyword>